<dbReference type="OrthoDB" id="7659420at2"/>
<feature type="region of interest" description="Disordered" evidence="1">
    <location>
        <begin position="1"/>
        <end position="79"/>
    </location>
</feature>
<gene>
    <name evidence="3" type="ORF">BVC71_07805</name>
</gene>
<evidence type="ECO:0000256" key="2">
    <source>
        <dbReference type="SAM" id="Phobius"/>
    </source>
</evidence>
<keyword evidence="2" id="KW-0472">Membrane</keyword>
<sequence>MEDDKNKKVEDQTEASVEDDEKIEDAEIISETAGDTDADDTSENEPDAVDAEVDDAAPEADQDTVEEEPEVTSAPPEPVAAPVIVEKRRGGFFPAILGGLIAGGLGYGAAYLTLPQLNAETEAAQTSEIQDIKTGISDLRSIFAEFDPETMVDAAVGGRLDAIERDITGQFAILTDKVNNFEARVAQIEALPVGEGETVSTIIDAVAAQTSELRAELATQQARIQEIADAAAGQLQSVRDAAAAEEAAAREAEETAASRVALSRVQTALEAGTPFSDALADLQDIAGSVPQAISDVAASGVETLAALQDQFAPAARDALATARREGVAGETGAVGGFLGNLFNVRSVEPREGDDADAILSRVGAAVRDGRLADAIAEIETLPQVAQDALSTWTEAAKARVDAVSAANDLSVNLNQ</sequence>
<keyword evidence="2" id="KW-0812">Transmembrane</keyword>
<name>A0A251WZ21_9RHOB</name>
<evidence type="ECO:0000256" key="1">
    <source>
        <dbReference type="SAM" id="MobiDB-lite"/>
    </source>
</evidence>
<reference evidence="3 4" key="1">
    <citation type="submission" date="2016-12" db="EMBL/GenBank/DDBJ databases">
        <title>The draft genome sequence of HSLHS2.</title>
        <authorList>
            <person name="Hu D."/>
            <person name="Wang L."/>
            <person name="Shao Z."/>
        </authorList>
    </citation>
    <scope>NUCLEOTIDE SEQUENCE [LARGE SCALE GENOMIC DNA]</scope>
    <source>
        <strain evidence="3">MCCC 1A06712</strain>
    </source>
</reference>
<keyword evidence="2" id="KW-1133">Transmembrane helix</keyword>
<proteinExistence type="predicted"/>
<dbReference type="AlphaFoldDB" id="A0A251WZ21"/>
<comment type="caution">
    <text evidence="3">The sequence shown here is derived from an EMBL/GenBank/DDBJ whole genome shotgun (WGS) entry which is preliminary data.</text>
</comment>
<evidence type="ECO:0000313" key="4">
    <source>
        <dbReference type="Proteomes" id="UP000194664"/>
    </source>
</evidence>
<accession>A0A251WZ21</accession>
<feature type="compositionally biased region" description="Basic and acidic residues" evidence="1">
    <location>
        <begin position="1"/>
        <end position="11"/>
    </location>
</feature>
<keyword evidence="4" id="KW-1185">Reference proteome</keyword>
<organism evidence="3 4">
    <name type="scientific">Marivivens niveibacter</name>
    <dbReference type="NCBI Taxonomy" id="1930667"/>
    <lineage>
        <taxon>Bacteria</taxon>
        <taxon>Pseudomonadati</taxon>
        <taxon>Pseudomonadota</taxon>
        <taxon>Alphaproteobacteria</taxon>
        <taxon>Rhodobacterales</taxon>
        <taxon>Paracoccaceae</taxon>
        <taxon>Marivivens group</taxon>
        <taxon>Marivivens</taxon>
    </lineage>
</organism>
<feature type="transmembrane region" description="Helical" evidence="2">
    <location>
        <begin position="92"/>
        <end position="114"/>
    </location>
</feature>
<evidence type="ECO:0008006" key="5">
    <source>
        <dbReference type="Google" id="ProtNLM"/>
    </source>
</evidence>
<dbReference type="Proteomes" id="UP000194664">
    <property type="component" value="Unassembled WGS sequence"/>
</dbReference>
<evidence type="ECO:0000313" key="3">
    <source>
        <dbReference type="EMBL" id="OUD09729.1"/>
    </source>
</evidence>
<feature type="compositionally biased region" description="Acidic residues" evidence="1">
    <location>
        <begin position="12"/>
        <end position="70"/>
    </location>
</feature>
<dbReference type="RefSeq" id="WP_086451064.1">
    <property type="nucleotide sequence ID" value="NZ_MSPP01000002.1"/>
</dbReference>
<protein>
    <recommendedName>
        <fullName evidence="5">Mitochondrial inner membrane protein</fullName>
    </recommendedName>
</protein>
<dbReference type="EMBL" id="MSPP01000002">
    <property type="protein sequence ID" value="OUD09729.1"/>
    <property type="molecule type" value="Genomic_DNA"/>
</dbReference>